<evidence type="ECO:0000313" key="3">
    <source>
        <dbReference type="Proteomes" id="UP000243723"/>
    </source>
</evidence>
<evidence type="ECO:0000259" key="1">
    <source>
        <dbReference type="PROSITE" id="PS51340"/>
    </source>
</evidence>
<dbReference type="InterPro" id="IPR005303">
    <property type="entry name" value="MOCOS_middle"/>
</dbReference>
<protein>
    <submittedName>
        <fullName evidence="2">mRNA cleavage and polyadenylation factor CLP1</fullName>
    </submittedName>
</protein>
<dbReference type="OrthoDB" id="17255at2759"/>
<dbReference type="Pfam" id="PF03473">
    <property type="entry name" value="MOSC"/>
    <property type="match status" value="1"/>
</dbReference>
<dbReference type="PANTHER" id="PTHR14237:SF34">
    <property type="entry name" value="MOSC DOMAIN PROTEIN (AFU_ORTHOLOGUE AFUA_2G07820)"/>
    <property type="match status" value="1"/>
</dbReference>
<name>A0A2P7ZDM8_9PEZI</name>
<dbReference type="STRING" id="40998.A0A2P7ZDM8"/>
<dbReference type="SUPFAM" id="SSF141673">
    <property type="entry name" value="MOSC N-terminal domain-like"/>
    <property type="match status" value="1"/>
</dbReference>
<dbReference type="EMBL" id="NHZQ01000236">
    <property type="protein sequence ID" value="PSK46312.1"/>
    <property type="molecule type" value="Genomic_DNA"/>
</dbReference>
<proteinExistence type="predicted"/>
<dbReference type="PROSITE" id="PS51340">
    <property type="entry name" value="MOSC"/>
    <property type="match status" value="1"/>
</dbReference>
<reference evidence="2 3" key="1">
    <citation type="submission" date="2017-05" db="EMBL/GenBank/DDBJ databases">
        <title>Draft genome sequence of Elsinoe australis.</title>
        <authorList>
            <person name="Cheng Q."/>
        </authorList>
    </citation>
    <scope>NUCLEOTIDE SEQUENCE [LARGE SCALE GENOMIC DNA]</scope>
    <source>
        <strain evidence="2 3">NL1</strain>
    </source>
</reference>
<dbReference type="GO" id="GO:0030170">
    <property type="term" value="F:pyridoxal phosphate binding"/>
    <property type="evidence" value="ECO:0007669"/>
    <property type="project" value="InterPro"/>
</dbReference>
<dbReference type="Proteomes" id="UP000243723">
    <property type="component" value="Unassembled WGS sequence"/>
</dbReference>
<evidence type="ECO:0000313" key="2">
    <source>
        <dbReference type="EMBL" id="PSK46312.1"/>
    </source>
</evidence>
<dbReference type="SUPFAM" id="SSF50800">
    <property type="entry name" value="PK beta-barrel domain-like"/>
    <property type="match status" value="1"/>
</dbReference>
<organism evidence="2 3">
    <name type="scientific">Elsinoe australis</name>
    <dbReference type="NCBI Taxonomy" id="40998"/>
    <lineage>
        <taxon>Eukaryota</taxon>
        <taxon>Fungi</taxon>
        <taxon>Dikarya</taxon>
        <taxon>Ascomycota</taxon>
        <taxon>Pezizomycotina</taxon>
        <taxon>Dothideomycetes</taxon>
        <taxon>Dothideomycetidae</taxon>
        <taxon>Myriangiales</taxon>
        <taxon>Elsinoaceae</taxon>
        <taxon>Elsinoe</taxon>
    </lineage>
</organism>
<dbReference type="InterPro" id="IPR011037">
    <property type="entry name" value="Pyrv_Knase-like_insert_dom_sf"/>
</dbReference>
<gene>
    <name evidence="2" type="ORF">B9Z65_5280</name>
</gene>
<dbReference type="AlphaFoldDB" id="A0A2P7ZDM8"/>
<keyword evidence="3" id="KW-1185">Reference proteome</keyword>
<dbReference type="Pfam" id="PF03476">
    <property type="entry name" value="MOSC_N"/>
    <property type="match status" value="1"/>
</dbReference>
<comment type="caution">
    <text evidence="2">The sequence shown here is derived from an EMBL/GenBank/DDBJ whole genome shotgun (WGS) entry which is preliminary data.</text>
</comment>
<dbReference type="InterPro" id="IPR005302">
    <property type="entry name" value="MoCF_Sase_C"/>
</dbReference>
<dbReference type="GO" id="GO:0003824">
    <property type="term" value="F:catalytic activity"/>
    <property type="evidence" value="ECO:0007669"/>
    <property type="project" value="InterPro"/>
</dbReference>
<sequence length="318" mass="35684">MKIEKIYAYPVKSLRPVELSSAEATRYGLSFDRRFMLVKVLPDGVQNIHVTHFPESVLFLPSIRLAEDDDTVDELTITYRAPGKAETSLTFPLFPVVSGLGTVDVTMHKSPTQGYDMGAECNDWFSDCYGFPAKLLYLSDNRREILMSNSPNLGSWSAWMSGLLSGDEKSKITFADCAPYLVVSRTSLHDVSKRLPDGKEMDITKFRPNVVIEGADEPWEEDYWAELELGGIKLDLVHNCVRCKSINIDYNTGKPGTDDHGKVLKKLQSDRRVDTGAKWSPVFGRYCVLSQRSKDATIRIGDEVKVVKRNAERTVFGA</sequence>
<feature type="domain" description="MOSC" evidence="1">
    <location>
        <begin position="150"/>
        <end position="307"/>
    </location>
</feature>
<accession>A0A2P7ZDM8</accession>
<dbReference type="PANTHER" id="PTHR14237">
    <property type="entry name" value="MOLYBDOPTERIN COFACTOR SULFURASE MOSC"/>
    <property type="match status" value="1"/>
</dbReference>
<dbReference type="GO" id="GO:0030151">
    <property type="term" value="F:molybdenum ion binding"/>
    <property type="evidence" value="ECO:0007669"/>
    <property type="project" value="InterPro"/>
</dbReference>